<proteinExistence type="predicted"/>
<dbReference type="EMBL" id="BARW01007117">
    <property type="protein sequence ID" value="GAI84770.1"/>
    <property type="molecule type" value="Genomic_DNA"/>
</dbReference>
<reference evidence="1" key="1">
    <citation type="journal article" date="2014" name="Front. Microbiol.">
        <title>High frequency of phylogenetically diverse reductive dehalogenase-homologous genes in deep subseafloor sedimentary metagenomes.</title>
        <authorList>
            <person name="Kawai M."/>
            <person name="Futagami T."/>
            <person name="Toyoda A."/>
            <person name="Takaki Y."/>
            <person name="Nishi S."/>
            <person name="Hori S."/>
            <person name="Arai W."/>
            <person name="Tsubouchi T."/>
            <person name="Morono Y."/>
            <person name="Uchiyama I."/>
            <person name="Ito T."/>
            <person name="Fujiyama A."/>
            <person name="Inagaki F."/>
            <person name="Takami H."/>
        </authorList>
    </citation>
    <scope>NUCLEOTIDE SEQUENCE</scope>
    <source>
        <strain evidence="1">Expedition CK06-06</strain>
    </source>
</reference>
<dbReference type="AlphaFoldDB" id="X1TB19"/>
<evidence type="ECO:0000313" key="1">
    <source>
        <dbReference type="EMBL" id="GAI84770.1"/>
    </source>
</evidence>
<gene>
    <name evidence="1" type="ORF">S12H4_14883</name>
</gene>
<protein>
    <submittedName>
        <fullName evidence="1">Uncharacterized protein</fullName>
    </submittedName>
</protein>
<feature type="non-terminal residue" evidence="1">
    <location>
        <position position="158"/>
    </location>
</feature>
<organism evidence="1">
    <name type="scientific">marine sediment metagenome</name>
    <dbReference type="NCBI Taxonomy" id="412755"/>
    <lineage>
        <taxon>unclassified sequences</taxon>
        <taxon>metagenomes</taxon>
        <taxon>ecological metagenomes</taxon>
    </lineage>
</organism>
<accession>X1TB19</accession>
<name>X1TB19_9ZZZZ</name>
<comment type="caution">
    <text evidence="1">The sequence shown here is derived from an EMBL/GenBank/DDBJ whole genome shotgun (WGS) entry which is preliminary data.</text>
</comment>
<sequence>MAKTEEIITEVIPPSESSTISPEVETPAVVLPVEAPLKNPSWEELKTFLYNDTTDQLEYVFPTFVCEDFARTLQENAKEAGWRCASVSVKLEGYPDWYDYGIPSNTEHACNAFETTDKGLVYIDCTRPALSGFSGSADKLVNVEIGKEYIATSIFPMS</sequence>